<sequence length="184" mass="19434">MPNRRNFIKTVCGTAVAIGLAGCSDDGSGGESGDSGDGTPTDTRTPTATEARTTESDIDQTFDPVNMSGDSPEQIAEGVNLLSHTVYETSNGVGVTGVVENVGDVTFTEVVATVTLVDESGRVAEFEDTSAAELDELSPGLQWRFWIPFEGEELTSEMRYEIDVAVERADPTATPGTETNTTES</sequence>
<dbReference type="Proteomes" id="UP001430377">
    <property type="component" value="Unassembled WGS sequence"/>
</dbReference>
<feature type="region of interest" description="Disordered" evidence="1">
    <location>
        <begin position="24"/>
        <end position="72"/>
    </location>
</feature>
<dbReference type="PROSITE" id="PS51257">
    <property type="entry name" value="PROKAR_LIPOPROTEIN"/>
    <property type="match status" value="1"/>
</dbReference>
<feature type="compositionally biased region" description="Low complexity" evidence="1">
    <location>
        <begin position="37"/>
        <end position="51"/>
    </location>
</feature>
<feature type="compositionally biased region" description="Gly residues" evidence="1">
    <location>
        <begin position="27"/>
        <end position="36"/>
    </location>
</feature>
<proteinExistence type="predicted"/>
<organism evidence="2 3">
    <name type="scientific">Haloarcula rubra</name>
    <dbReference type="NCBI Taxonomy" id="2487747"/>
    <lineage>
        <taxon>Archaea</taxon>
        <taxon>Methanobacteriati</taxon>
        <taxon>Methanobacteriota</taxon>
        <taxon>Stenosarchaea group</taxon>
        <taxon>Halobacteria</taxon>
        <taxon>Halobacteriales</taxon>
        <taxon>Haloarculaceae</taxon>
        <taxon>Haloarcula</taxon>
    </lineage>
</organism>
<gene>
    <name evidence="2" type="ORF">EGH21_10550</name>
</gene>
<protein>
    <submittedName>
        <fullName evidence="2">FxLYD domain-containing protein</fullName>
    </submittedName>
</protein>
<accession>A0AAW4PPC3</accession>
<reference evidence="2 3" key="1">
    <citation type="submission" date="2021-06" db="EMBL/GenBank/DDBJ databases">
        <title>Halomicroarcula sp. a new haloarchaeum isolated from saline soil.</title>
        <authorList>
            <person name="Duran-Viseras A."/>
            <person name="Sanchez-Porro C."/>
            <person name="Ventosa A."/>
        </authorList>
    </citation>
    <scope>NUCLEOTIDE SEQUENCE [LARGE SCALE GENOMIC DNA]</scope>
    <source>
        <strain evidence="2 3">F13</strain>
    </source>
</reference>
<evidence type="ECO:0000256" key="1">
    <source>
        <dbReference type="SAM" id="MobiDB-lite"/>
    </source>
</evidence>
<evidence type="ECO:0000313" key="2">
    <source>
        <dbReference type="EMBL" id="MBX0323468.1"/>
    </source>
</evidence>
<dbReference type="NCBIfam" id="NF038353">
    <property type="entry name" value="FxLYD_dom"/>
    <property type="match status" value="1"/>
</dbReference>
<comment type="caution">
    <text evidence="2">The sequence shown here is derived from an EMBL/GenBank/DDBJ whole genome shotgun (WGS) entry which is preliminary data.</text>
</comment>
<dbReference type="AlphaFoldDB" id="A0AAW4PPC3"/>
<dbReference type="EMBL" id="RKLR01000003">
    <property type="protein sequence ID" value="MBX0323468.1"/>
    <property type="molecule type" value="Genomic_DNA"/>
</dbReference>
<dbReference type="RefSeq" id="WP_220618435.1">
    <property type="nucleotide sequence ID" value="NZ_RKLR01000003.1"/>
</dbReference>
<keyword evidence="3" id="KW-1185">Reference proteome</keyword>
<name>A0AAW4PPC3_9EURY</name>
<dbReference type="InterPro" id="IPR047676">
    <property type="entry name" value="FxLYD_dom"/>
</dbReference>
<evidence type="ECO:0000313" key="3">
    <source>
        <dbReference type="Proteomes" id="UP001430377"/>
    </source>
</evidence>